<gene>
    <name evidence="4" type="ORF">SAMN05216249_10525</name>
</gene>
<dbReference type="InterPro" id="IPR004839">
    <property type="entry name" value="Aminotransferase_I/II_large"/>
</dbReference>
<dbReference type="OrthoDB" id="9813612at2"/>
<proteinExistence type="predicted"/>
<dbReference type="CDD" id="cd00609">
    <property type="entry name" value="AAT_like"/>
    <property type="match status" value="1"/>
</dbReference>
<evidence type="ECO:0000259" key="3">
    <source>
        <dbReference type="Pfam" id="PF00155"/>
    </source>
</evidence>
<name>A0A1I0WX91_9FIRM</name>
<dbReference type="PANTHER" id="PTHR42885:SF1">
    <property type="entry name" value="THREONINE-PHOSPHATE DECARBOXYLASE"/>
    <property type="match status" value="1"/>
</dbReference>
<feature type="domain" description="Aminotransferase class I/classII large" evidence="3">
    <location>
        <begin position="14"/>
        <end position="332"/>
    </location>
</feature>
<evidence type="ECO:0000313" key="4">
    <source>
        <dbReference type="EMBL" id="SFA92780.1"/>
    </source>
</evidence>
<evidence type="ECO:0000313" key="5">
    <source>
        <dbReference type="Proteomes" id="UP000198838"/>
    </source>
</evidence>
<accession>A0A1I0WX91</accession>
<evidence type="ECO:0000256" key="2">
    <source>
        <dbReference type="ARBA" id="ARBA00022898"/>
    </source>
</evidence>
<sequence>MHVHGGDVYNKSGVIDFSANINLAGIPKGISDAAKAGVDFSIHYPDVKCRKLKEAISDYIKIPTDYIRCGNGAADIIFSMVFAKKPKKALMPAPSFYEYEQALRAVDCEIEYYILKEENEFSFDDGFIDALDDTFDIVFICNPNNPTGRLSSPEYLRKLLKKCSENNVLMVLDECFNDLIEEPEKYTIEKDILDNKNLLVLKAFTKIFAIPGLRLGFGLTSNKELLEKMAEVSQPWSVSVPAQMAGVAALKETEYVKKSKALIKEEKEFLLSEFDRLGIKVFGHGANYIFFKSIDNLSEMTKERDILIRDCSNYVGLKNGYYRIAVRGHEDNVKLISLFEELLSK</sequence>
<dbReference type="Gene3D" id="3.40.640.10">
    <property type="entry name" value="Type I PLP-dependent aspartate aminotransferase-like (Major domain)"/>
    <property type="match status" value="1"/>
</dbReference>
<dbReference type="SUPFAM" id="SSF53383">
    <property type="entry name" value="PLP-dependent transferases"/>
    <property type="match status" value="1"/>
</dbReference>
<dbReference type="Pfam" id="PF00155">
    <property type="entry name" value="Aminotran_1_2"/>
    <property type="match status" value="1"/>
</dbReference>
<dbReference type="Gene3D" id="3.90.1150.10">
    <property type="entry name" value="Aspartate Aminotransferase, domain 1"/>
    <property type="match status" value="1"/>
</dbReference>
<dbReference type="AlphaFoldDB" id="A0A1I0WX91"/>
<dbReference type="RefSeq" id="WP_092871053.1">
    <property type="nucleotide sequence ID" value="NZ_FOJY01000005.1"/>
</dbReference>
<dbReference type="InterPro" id="IPR015424">
    <property type="entry name" value="PyrdxlP-dep_Trfase"/>
</dbReference>
<dbReference type="STRING" id="1120918.SAMN05216249_10525"/>
<dbReference type="GO" id="GO:0030170">
    <property type="term" value="F:pyridoxal phosphate binding"/>
    <property type="evidence" value="ECO:0007669"/>
    <property type="project" value="InterPro"/>
</dbReference>
<comment type="cofactor">
    <cofactor evidence="1">
        <name>pyridoxal 5'-phosphate</name>
        <dbReference type="ChEBI" id="CHEBI:597326"/>
    </cofactor>
</comment>
<dbReference type="GO" id="GO:0003824">
    <property type="term" value="F:catalytic activity"/>
    <property type="evidence" value="ECO:0007669"/>
    <property type="project" value="UniProtKB-ARBA"/>
</dbReference>
<organism evidence="4 5">
    <name type="scientific">Acetitomaculum ruminis DSM 5522</name>
    <dbReference type="NCBI Taxonomy" id="1120918"/>
    <lineage>
        <taxon>Bacteria</taxon>
        <taxon>Bacillati</taxon>
        <taxon>Bacillota</taxon>
        <taxon>Clostridia</taxon>
        <taxon>Lachnospirales</taxon>
        <taxon>Lachnospiraceae</taxon>
        <taxon>Acetitomaculum</taxon>
    </lineage>
</organism>
<dbReference type="EMBL" id="FOJY01000005">
    <property type="protein sequence ID" value="SFA92780.1"/>
    <property type="molecule type" value="Genomic_DNA"/>
</dbReference>
<dbReference type="InterPro" id="IPR015421">
    <property type="entry name" value="PyrdxlP-dep_Trfase_major"/>
</dbReference>
<dbReference type="PANTHER" id="PTHR42885">
    <property type="entry name" value="HISTIDINOL-PHOSPHATE AMINOTRANSFERASE-RELATED"/>
    <property type="match status" value="1"/>
</dbReference>
<keyword evidence="5" id="KW-1185">Reference proteome</keyword>
<evidence type="ECO:0000256" key="1">
    <source>
        <dbReference type="ARBA" id="ARBA00001933"/>
    </source>
</evidence>
<dbReference type="InterPro" id="IPR015422">
    <property type="entry name" value="PyrdxlP-dep_Trfase_small"/>
</dbReference>
<dbReference type="Proteomes" id="UP000198838">
    <property type="component" value="Unassembled WGS sequence"/>
</dbReference>
<protein>
    <submittedName>
        <fullName evidence="4">L-threonine O-3-phosphate decarboxylase</fullName>
    </submittedName>
</protein>
<keyword evidence="2" id="KW-0663">Pyridoxal phosphate</keyword>
<reference evidence="4 5" key="1">
    <citation type="submission" date="2016-10" db="EMBL/GenBank/DDBJ databases">
        <authorList>
            <person name="de Groot N.N."/>
        </authorList>
    </citation>
    <scope>NUCLEOTIDE SEQUENCE [LARGE SCALE GENOMIC DNA]</scope>
    <source>
        <strain evidence="4 5">DSM 5522</strain>
    </source>
</reference>